<gene>
    <name evidence="1" type="ORF">L1049_022968</name>
</gene>
<proteinExistence type="predicted"/>
<dbReference type="EMBL" id="JBBPBK010000011">
    <property type="protein sequence ID" value="KAK9275701.1"/>
    <property type="molecule type" value="Genomic_DNA"/>
</dbReference>
<dbReference type="PANTHER" id="PTHR31170">
    <property type="entry name" value="BNAC04G53230D PROTEIN"/>
    <property type="match status" value="1"/>
</dbReference>
<keyword evidence="2" id="KW-1185">Reference proteome</keyword>
<sequence length="109" mass="12466">MPSSDKESYHKYMNSIPCVTELLQAGVHFKKGDPSEILNIQFKDSVMIIPPKTILDNAESFIRNLIHAYEPCDHSCEDKITSYAVLLENLINSRRDIDFLRKKGLLLVT</sequence>
<evidence type="ECO:0000313" key="1">
    <source>
        <dbReference type="EMBL" id="KAK9275701.1"/>
    </source>
</evidence>
<name>A0AAP0RF65_LIQFO</name>
<reference evidence="1 2" key="1">
    <citation type="journal article" date="2024" name="Plant J.">
        <title>Genome sequences and population genomics reveal climatic adaptation and genomic divergence between two closely related sweetgum species.</title>
        <authorList>
            <person name="Xu W.Q."/>
            <person name="Ren C.Q."/>
            <person name="Zhang X.Y."/>
            <person name="Comes H.P."/>
            <person name="Liu X.H."/>
            <person name="Li Y.G."/>
            <person name="Kettle C.J."/>
            <person name="Jalonen R."/>
            <person name="Gaisberger H."/>
            <person name="Ma Y.Z."/>
            <person name="Qiu Y.X."/>
        </authorList>
    </citation>
    <scope>NUCLEOTIDE SEQUENCE [LARGE SCALE GENOMIC DNA]</scope>
    <source>
        <strain evidence="1">Hangzhou</strain>
    </source>
</reference>
<organism evidence="1 2">
    <name type="scientific">Liquidambar formosana</name>
    <name type="common">Formosan gum</name>
    <dbReference type="NCBI Taxonomy" id="63359"/>
    <lineage>
        <taxon>Eukaryota</taxon>
        <taxon>Viridiplantae</taxon>
        <taxon>Streptophyta</taxon>
        <taxon>Embryophyta</taxon>
        <taxon>Tracheophyta</taxon>
        <taxon>Spermatophyta</taxon>
        <taxon>Magnoliopsida</taxon>
        <taxon>eudicotyledons</taxon>
        <taxon>Gunneridae</taxon>
        <taxon>Pentapetalae</taxon>
        <taxon>Saxifragales</taxon>
        <taxon>Altingiaceae</taxon>
        <taxon>Liquidambar</taxon>
    </lineage>
</organism>
<evidence type="ECO:0000313" key="2">
    <source>
        <dbReference type="Proteomes" id="UP001415857"/>
    </source>
</evidence>
<protein>
    <submittedName>
        <fullName evidence="1">Uncharacterized protein</fullName>
    </submittedName>
</protein>
<dbReference type="Proteomes" id="UP001415857">
    <property type="component" value="Unassembled WGS sequence"/>
</dbReference>
<accession>A0AAP0RF65</accession>
<comment type="caution">
    <text evidence="1">The sequence shown here is derived from an EMBL/GenBank/DDBJ whole genome shotgun (WGS) entry which is preliminary data.</text>
</comment>
<dbReference type="InterPro" id="IPR004158">
    <property type="entry name" value="DUF247_pln"/>
</dbReference>
<dbReference type="Pfam" id="PF03140">
    <property type="entry name" value="DUF247"/>
    <property type="match status" value="1"/>
</dbReference>
<dbReference type="PANTHER" id="PTHR31170:SF17">
    <property type="match status" value="1"/>
</dbReference>
<dbReference type="AlphaFoldDB" id="A0AAP0RF65"/>